<keyword evidence="4" id="KW-0418">Kinase</keyword>
<dbReference type="InterPro" id="IPR037051">
    <property type="entry name" value="4-carb_acid_sugar_kinase_N_sf"/>
</dbReference>
<dbReference type="Pfam" id="PF07005">
    <property type="entry name" value="SBD_N"/>
    <property type="match status" value="1"/>
</dbReference>
<accession>A0AAE3KMI2</accession>
<keyword evidence="2" id="KW-0808">Transferase</keyword>
<evidence type="ECO:0000256" key="5">
    <source>
        <dbReference type="ARBA" id="ARBA00022840"/>
    </source>
</evidence>
<organism evidence="10 11">
    <name type="scientific">Goodfellowiella coeruleoviolacea</name>
    <dbReference type="NCBI Taxonomy" id="334858"/>
    <lineage>
        <taxon>Bacteria</taxon>
        <taxon>Bacillati</taxon>
        <taxon>Actinomycetota</taxon>
        <taxon>Actinomycetes</taxon>
        <taxon>Pseudonocardiales</taxon>
        <taxon>Pseudonocardiaceae</taxon>
        <taxon>Goodfellowiella</taxon>
    </lineage>
</organism>
<keyword evidence="5" id="KW-0067">ATP-binding</keyword>
<feature type="compositionally biased region" description="Pro residues" evidence="7">
    <location>
        <begin position="237"/>
        <end position="255"/>
    </location>
</feature>
<name>A0AAE3KMI2_9PSEU</name>
<feature type="domain" description="Four-carbon acid sugar kinase nucleotide binding" evidence="9">
    <location>
        <begin position="313"/>
        <end position="393"/>
    </location>
</feature>
<keyword evidence="3" id="KW-0547">Nucleotide-binding</keyword>
<dbReference type="RefSeq" id="WP_301328686.1">
    <property type="nucleotide sequence ID" value="NZ_JAMTCK010000010.1"/>
</dbReference>
<comment type="caution">
    <text evidence="10">The sequence shown here is derived from an EMBL/GenBank/DDBJ whole genome shotgun (WGS) entry which is preliminary data.</text>
</comment>
<proteinExistence type="inferred from homology"/>
<dbReference type="Proteomes" id="UP001206128">
    <property type="component" value="Unassembled WGS sequence"/>
</dbReference>
<dbReference type="InterPro" id="IPR042213">
    <property type="entry name" value="NBD_C_sf"/>
</dbReference>
<dbReference type="InterPro" id="IPR031475">
    <property type="entry name" value="NBD_C"/>
</dbReference>
<keyword evidence="6" id="KW-0119">Carbohydrate metabolism</keyword>
<evidence type="ECO:0000256" key="1">
    <source>
        <dbReference type="ARBA" id="ARBA00005715"/>
    </source>
</evidence>
<sequence>MPDDHAVPVFAVADDLSGAAETAIALGMRGTRTLILATPHTAPHPHPHSADVLVLDLDTRTHTPDNAAHAITTALTHRRPGDRVFKKIDSLLRGNLAAEITALTRHGYGIALTPALPHAHRTVTAGVLHLAGTPLHTSDAWRAERATPPTSIAAALAPAPTHTLGLDLIRHPGTALADAFTHAAATGQILICDAETDRDLDAIARAATRAPLHLALAGSGGLAAALGRTRRAGTPPLGTPSPGTPSPGDQPAPTPPPLIVVGTAEPIATTQVARLTGYTVHSLHPDDLAAGPVPLPPLTTPTVLRVDPTAPLTPSHGRAIATGLALTVAALTTYQPPALVLIGGDTARRVLDALGVTTLHPLDQIHPGAVRSRTPSGTTVVTRPGSFGGPDSLVQIVRALHTPPPAAPSERPSP</sequence>
<dbReference type="Gene3D" id="3.40.980.20">
    <property type="entry name" value="Four-carbon acid sugar kinase, nucleotide binding domain"/>
    <property type="match status" value="1"/>
</dbReference>
<dbReference type="InterPro" id="IPR010737">
    <property type="entry name" value="4-carb_acid_sugar_kinase_N"/>
</dbReference>
<evidence type="ECO:0000259" key="9">
    <source>
        <dbReference type="Pfam" id="PF17042"/>
    </source>
</evidence>
<evidence type="ECO:0000256" key="4">
    <source>
        <dbReference type="ARBA" id="ARBA00022777"/>
    </source>
</evidence>
<evidence type="ECO:0000256" key="3">
    <source>
        <dbReference type="ARBA" id="ARBA00022741"/>
    </source>
</evidence>
<dbReference type="SUPFAM" id="SSF142764">
    <property type="entry name" value="YgbK-like"/>
    <property type="match status" value="1"/>
</dbReference>
<dbReference type="GO" id="GO:0005524">
    <property type="term" value="F:ATP binding"/>
    <property type="evidence" value="ECO:0007669"/>
    <property type="project" value="UniProtKB-KW"/>
</dbReference>
<feature type="region of interest" description="Disordered" evidence="7">
    <location>
        <begin position="230"/>
        <end position="255"/>
    </location>
</feature>
<evidence type="ECO:0000256" key="6">
    <source>
        <dbReference type="ARBA" id="ARBA00023277"/>
    </source>
</evidence>
<reference evidence="10" key="1">
    <citation type="submission" date="2022-06" db="EMBL/GenBank/DDBJ databases">
        <title>Genomic Encyclopedia of Archaeal and Bacterial Type Strains, Phase II (KMG-II): from individual species to whole genera.</title>
        <authorList>
            <person name="Goeker M."/>
        </authorList>
    </citation>
    <scope>NUCLEOTIDE SEQUENCE</scope>
    <source>
        <strain evidence="10">DSM 43935</strain>
    </source>
</reference>
<keyword evidence="11" id="KW-1185">Reference proteome</keyword>
<dbReference type="GO" id="GO:0016301">
    <property type="term" value="F:kinase activity"/>
    <property type="evidence" value="ECO:0007669"/>
    <property type="project" value="UniProtKB-KW"/>
</dbReference>
<protein>
    <submittedName>
        <fullName evidence="10">4-hydroxythreonine-4-phosphate dehydrogenase</fullName>
    </submittedName>
</protein>
<dbReference type="Gene3D" id="3.40.50.10840">
    <property type="entry name" value="Putative sugar-binding, N-terminal domain"/>
    <property type="match status" value="1"/>
</dbReference>
<evidence type="ECO:0000313" key="11">
    <source>
        <dbReference type="Proteomes" id="UP001206128"/>
    </source>
</evidence>
<dbReference type="Pfam" id="PF17042">
    <property type="entry name" value="NBD_C"/>
    <property type="match status" value="1"/>
</dbReference>
<evidence type="ECO:0000313" key="10">
    <source>
        <dbReference type="EMBL" id="MCP2167633.1"/>
    </source>
</evidence>
<evidence type="ECO:0000256" key="2">
    <source>
        <dbReference type="ARBA" id="ARBA00022679"/>
    </source>
</evidence>
<dbReference type="EMBL" id="JAMTCK010000010">
    <property type="protein sequence ID" value="MCP2167633.1"/>
    <property type="molecule type" value="Genomic_DNA"/>
</dbReference>
<comment type="similarity">
    <text evidence="1">Belongs to the four-carbon acid sugar kinase family.</text>
</comment>
<dbReference type="AlphaFoldDB" id="A0AAE3KMI2"/>
<evidence type="ECO:0000259" key="8">
    <source>
        <dbReference type="Pfam" id="PF07005"/>
    </source>
</evidence>
<feature type="domain" description="Four-carbon acid sugar kinase N-terminal" evidence="8">
    <location>
        <begin position="11"/>
        <end position="226"/>
    </location>
</feature>
<gene>
    <name evidence="10" type="ORF">LX83_004506</name>
</gene>
<evidence type="ECO:0000256" key="7">
    <source>
        <dbReference type="SAM" id="MobiDB-lite"/>
    </source>
</evidence>